<feature type="non-terminal residue" evidence="2">
    <location>
        <position position="1"/>
    </location>
</feature>
<protein>
    <submittedName>
        <fullName evidence="2">Uncharacterized protein</fullName>
    </submittedName>
</protein>
<comment type="caution">
    <text evidence="2">The sequence shown here is derived from an EMBL/GenBank/DDBJ whole genome shotgun (WGS) entry which is preliminary data.</text>
</comment>
<accession>A0A0F9EVH5</accession>
<sequence length="72" mass="8413">GLSQARKALEEQRETERQVHEDAMRELDALEAEIRHSTEQLTRDLKALQRSTEQRTRDLKALREEINTDDGP</sequence>
<gene>
    <name evidence="2" type="ORF">LCGC14_2320350</name>
</gene>
<feature type="region of interest" description="Disordered" evidence="1">
    <location>
        <begin position="1"/>
        <end position="21"/>
    </location>
</feature>
<feature type="region of interest" description="Disordered" evidence="1">
    <location>
        <begin position="35"/>
        <end position="72"/>
    </location>
</feature>
<feature type="compositionally biased region" description="Basic and acidic residues" evidence="1">
    <location>
        <begin position="7"/>
        <end position="21"/>
    </location>
</feature>
<organism evidence="2">
    <name type="scientific">marine sediment metagenome</name>
    <dbReference type="NCBI Taxonomy" id="412755"/>
    <lineage>
        <taxon>unclassified sequences</taxon>
        <taxon>metagenomes</taxon>
        <taxon>ecological metagenomes</taxon>
    </lineage>
</organism>
<name>A0A0F9EVH5_9ZZZZ</name>
<evidence type="ECO:0000256" key="1">
    <source>
        <dbReference type="SAM" id="MobiDB-lite"/>
    </source>
</evidence>
<dbReference type="EMBL" id="LAZR01033137">
    <property type="protein sequence ID" value="KKL48950.1"/>
    <property type="molecule type" value="Genomic_DNA"/>
</dbReference>
<proteinExistence type="predicted"/>
<feature type="compositionally biased region" description="Basic and acidic residues" evidence="1">
    <location>
        <begin position="35"/>
        <end position="66"/>
    </location>
</feature>
<reference evidence="2" key="1">
    <citation type="journal article" date="2015" name="Nature">
        <title>Complex archaea that bridge the gap between prokaryotes and eukaryotes.</title>
        <authorList>
            <person name="Spang A."/>
            <person name="Saw J.H."/>
            <person name="Jorgensen S.L."/>
            <person name="Zaremba-Niedzwiedzka K."/>
            <person name="Martijn J."/>
            <person name="Lind A.E."/>
            <person name="van Eijk R."/>
            <person name="Schleper C."/>
            <person name="Guy L."/>
            <person name="Ettema T.J."/>
        </authorList>
    </citation>
    <scope>NUCLEOTIDE SEQUENCE</scope>
</reference>
<evidence type="ECO:0000313" key="2">
    <source>
        <dbReference type="EMBL" id="KKL48950.1"/>
    </source>
</evidence>
<dbReference type="AlphaFoldDB" id="A0A0F9EVH5"/>